<protein>
    <submittedName>
        <fullName evidence="1">Uncharacterized protein</fullName>
    </submittedName>
</protein>
<dbReference type="HOGENOM" id="CLU_2025176_0_0_4"/>
<name>V9HKW8_9NEIS</name>
<accession>V9HKW8</accession>
<sequence length="122" mass="13906">MNNFTFILSRKNQAIGQITWFCGGDDGNGALQGDKNAVKQLQDAIELAIQEEWEGAYPRPCRAVIHDPLNYIDEMVTVLEQAGFDVPMVLYPYTAQAQKEQREKDKQLLAEDPPPFKLRKCY</sequence>
<dbReference type="AlphaFoldDB" id="V9HKW8"/>
<reference evidence="1 2" key="1">
    <citation type="submission" date="2010-03" db="EMBL/GenBank/DDBJ databases">
        <authorList>
            <consortium name="The Broad Institute Genome Sequencing Platform"/>
            <person name="Ward D."/>
            <person name="Earl A."/>
            <person name="Feldgarden M."/>
            <person name="Gevers D."/>
            <person name="Young S."/>
            <person name="Zeng Q."/>
            <person name="Koehrsen M."/>
            <person name="Alvarado L."/>
            <person name="Berlin A.M."/>
            <person name="Borenstein D."/>
            <person name="Chapman S.B."/>
            <person name="Chen Z."/>
            <person name="Engels R."/>
            <person name="Freedman E."/>
            <person name="Gellesch M."/>
            <person name="Goldberg J."/>
            <person name="Griggs A."/>
            <person name="Gujja S."/>
            <person name="Heilman E.R."/>
            <person name="Heiman D.I."/>
            <person name="Hepburn T.A."/>
            <person name="Howarth C."/>
            <person name="Jen D."/>
            <person name="Larson L."/>
            <person name="Mehta T."/>
            <person name="Park D."/>
            <person name="Pearson M."/>
            <person name="Richards J."/>
            <person name="Roberts A."/>
            <person name="Saif S."/>
            <person name="Shea T.D."/>
            <person name="Shenoy N."/>
            <person name="Sisk P."/>
            <person name="Stolte C."/>
            <person name="Sykes S.N."/>
            <person name="Walk T."/>
            <person name="White J."/>
            <person name="Yandava C."/>
            <person name="Izard J."/>
            <person name="Baranova O.V."/>
            <person name="Blanton J.M."/>
            <person name="Tanner A.C."/>
            <person name="Dewhirst F."/>
            <person name="Haas B."/>
            <person name="Nusbaum C."/>
            <person name="Birren B."/>
        </authorList>
    </citation>
    <scope>NUCLEOTIDE SEQUENCE [LARGE SCALE GENOMIC DNA]</scope>
    <source>
        <strain evidence="1 2">ATCC 29453</strain>
    </source>
</reference>
<gene>
    <name evidence="1" type="ORF">HMPREF9021_02372</name>
</gene>
<reference evidence="1 2" key="2">
    <citation type="submission" date="2011-10" db="EMBL/GenBank/DDBJ databases">
        <title>The Genome Sequence of Simonsiella muelleri ATCC 29453.</title>
        <authorList>
            <consortium name="The Broad Institute Genome Sequencing Platform"/>
            <consortium name="The Broad Institute Genome Sequencing Center for Infectious Disease"/>
            <person name="Earl A."/>
            <person name="Ward D."/>
            <person name="Feldgarden M."/>
            <person name="Gevers D."/>
            <person name="Izard J."/>
            <person name="Baranova O.V."/>
            <person name="Blanton J.M."/>
            <person name="Tanner A.C."/>
            <person name="Dewhirst F."/>
            <person name="Young S.K."/>
            <person name="Zeng Q."/>
            <person name="Gargeya S."/>
            <person name="Fitzgerald M."/>
            <person name="Haas B."/>
            <person name="Abouelleil A."/>
            <person name="Alvarado L."/>
            <person name="Arachchi H.M."/>
            <person name="Berlin A."/>
            <person name="Brown A."/>
            <person name="Chapman S.B."/>
            <person name="Chen Z."/>
            <person name="Dunbar C."/>
            <person name="Freedman E."/>
            <person name="Gearin G."/>
            <person name="Goldberg J."/>
            <person name="Griggs A."/>
            <person name="Gujja S."/>
            <person name="Heiman D."/>
            <person name="Howarth C."/>
            <person name="Larson L."/>
            <person name="Lui A."/>
            <person name="MacDonald P.J.P."/>
            <person name="Montmayeur A."/>
            <person name="Murphy C."/>
            <person name="Neiman D."/>
            <person name="Pearson M."/>
            <person name="Priest M."/>
            <person name="Roberts A."/>
            <person name="Saif S."/>
            <person name="Shea T."/>
            <person name="Shenoy N."/>
            <person name="Sisk P."/>
            <person name="Stolte C."/>
            <person name="Sykes S."/>
            <person name="Wortman J."/>
            <person name="Nusbaum C."/>
            <person name="Birren B."/>
        </authorList>
    </citation>
    <scope>NUCLEOTIDE SEQUENCE [LARGE SCALE GENOMIC DNA]</scope>
    <source>
        <strain evidence="1 2">ATCC 29453</strain>
    </source>
</reference>
<dbReference type="EMBL" id="ADCY02000081">
    <property type="protein sequence ID" value="EFG29796.1"/>
    <property type="molecule type" value="Genomic_DNA"/>
</dbReference>
<dbReference type="KEGG" id="smur:BWP33_02690"/>
<dbReference type="RefSeq" id="WP_002643138.1">
    <property type="nucleotide sequence ID" value="NZ_CP019448.1"/>
</dbReference>
<dbReference type="Proteomes" id="UP000017813">
    <property type="component" value="Unassembled WGS sequence"/>
</dbReference>
<dbReference type="OrthoDB" id="9922385at2"/>
<evidence type="ECO:0000313" key="1">
    <source>
        <dbReference type="EMBL" id="EFG29796.1"/>
    </source>
</evidence>
<keyword evidence="2" id="KW-1185">Reference proteome</keyword>
<dbReference type="KEGG" id="smur:BWP33_10735"/>
<organism evidence="1 2">
    <name type="scientific">Simonsiella muelleri ATCC 29453</name>
    <dbReference type="NCBI Taxonomy" id="641147"/>
    <lineage>
        <taxon>Bacteria</taxon>
        <taxon>Pseudomonadati</taxon>
        <taxon>Pseudomonadota</taxon>
        <taxon>Betaproteobacteria</taxon>
        <taxon>Neisseriales</taxon>
        <taxon>Neisseriaceae</taxon>
        <taxon>Simonsiella</taxon>
    </lineage>
</organism>
<evidence type="ECO:0000313" key="2">
    <source>
        <dbReference type="Proteomes" id="UP000017813"/>
    </source>
</evidence>
<comment type="caution">
    <text evidence="1">The sequence shown here is derived from an EMBL/GenBank/DDBJ whole genome shotgun (WGS) entry which is preliminary data.</text>
</comment>
<proteinExistence type="predicted"/>